<name>A0AA39HTL4_9BILA</name>
<protein>
    <submittedName>
        <fullName evidence="3">Uncharacterized protein</fullName>
    </submittedName>
</protein>
<reference evidence="3" key="1">
    <citation type="submission" date="2023-06" db="EMBL/GenBank/DDBJ databases">
        <title>Genomic analysis of the entomopathogenic nematode Steinernema hermaphroditum.</title>
        <authorList>
            <person name="Schwarz E.M."/>
            <person name="Heppert J.K."/>
            <person name="Baniya A."/>
            <person name="Schwartz H.T."/>
            <person name="Tan C.-H."/>
            <person name="Antoshechkin I."/>
            <person name="Sternberg P.W."/>
            <person name="Goodrich-Blair H."/>
            <person name="Dillman A.R."/>
        </authorList>
    </citation>
    <scope>NUCLEOTIDE SEQUENCE</scope>
    <source>
        <strain evidence="3">PS9179</strain>
        <tissue evidence="3">Whole animal</tissue>
    </source>
</reference>
<evidence type="ECO:0000313" key="4">
    <source>
        <dbReference type="Proteomes" id="UP001175271"/>
    </source>
</evidence>
<keyword evidence="2" id="KW-0472">Membrane</keyword>
<dbReference type="AlphaFoldDB" id="A0AA39HTL4"/>
<feature type="region of interest" description="Disordered" evidence="1">
    <location>
        <begin position="13"/>
        <end position="32"/>
    </location>
</feature>
<comment type="caution">
    <text evidence="3">The sequence shown here is derived from an EMBL/GenBank/DDBJ whole genome shotgun (WGS) entry which is preliminary data.</text>
</comment>
<feature type="compositionally biased region" description="Polar residues" evidence="1">
    <location>
        <begin position="21"/>
        <end position="32"/>
    </location>
</feature>
<accession>A0AA39HTL4</accession>
<proteinExistence type="predicted"/>
<keyword evidence="2" id="KW-1133">Transmembrane helix</keyword>
<feature type="transmembrane region" description="Helical" evidence="2">
    <location>
        <begin position="165"/>
        <end position="191"/>
    </location>
</feature>
<evidence type="ECO:0000256" key="1">
    <source>
        <dbReference type="SAM" id="MobiDB-lite"/>
    </source>
</evidence>
<evidence type="ECO:0000313" key="3">
    <source>
        <dbReference type="EMBL" id="KAK0411848.1"/>
    </source>
</evidence>
<keyword evidence="4" id="KW-1185">Reference proteome</keyword>
<dbReference type="EMBL" id="JAUCMV010000003">
    <property type="protein sequence ID" value="KAK0411848.1"/>
    <property type="molecule type" value="Genomic_DNA"/>
</dbReference>
<sequence length="262" mass="30028">MFQEVSNLQIESKPNFDDAKPSQTWRSQQTDSPSAEIATLQVSLIRSSHFRVGRYPTMRLLARALLWLCAAVFVAVYVAAEEKVPVKSVGNCADLKTVNDLPIRSNVGCYVENKNYEKAAGKFDSVRRELEQLYYENEHEKLETMLKDEDKKMREELKSDFFKSIGMITIIGFAASSFFGLVTLFFNWFNLFWATARVRRRLCSLNEKMVIVEKMLARRRFADDHIEKLSKQAAFDANLNEEEITKKLNSVYGEPGPTIGKA</sequence>
<gene>
    <name evidence="3" type="ORF">QR680_005877</name>
</gene>
<evidence type="ECO:0000256" key="2">
    <source>
        <dbReference type="SAM" id="Phobius"/>
    </source>
</evidence>
<dbReference type="Proteomes" id="UP001175271">
    <property type="component" value="Unassembled WGS sequence"/>
</dbReference>
<keyword evidence="2" id="KW-0812">Transmembrane</keyword>
<organism evidence="3 4">
    <name type="scientific">Steinernema hermaphroditum</name>
    <dbReference type="NCBI Taxonomy" id="289476"/>
    <lineage>
        <taxon>Eukaryota</taxon>
        <taxon>Metazoa</taxon>
        <taxon>Ecdysozoa</taxon>
        <taxon>Nematoda</taxon>
        <taxon>Chromadorea</taxon>
        <taxon>Rhabditida</taxon>
        <taxon>Tylenchina</taxon>
        <taxon>Panagrolaimomorpha</taxon>
        <taxon>Strongyloidoidea</taxon>
        <taxon>Steinernematidae</taxon>
        <taxon>Steinernema</taxon>
    </lineage>
</organism>
<feature type="transmembrane region" description="Helical" evidence="2">
    <location>
        <begin position="60"/>
        <end position="80"/>
    </location>
</feature>